<organism evidence="1 2">
    <name type="scientific">Mucuna pruriens</name>
    <name type="common">Velvet bean</name>
    <name type="synonym">Dolichos pruriens</name>
    <dbReference type="NCBI Taxonomy" id="157652"/>
    <lineage>
        <taxon>Eukaryota</taxon>
        <taxon>Viridiplantae</taxon>
        <taxon>Streptophyta</taxon>
        <taxon>Embryophyta</taxon>
        <taxon>Tracheophyta</taxon>
        <taxon>Spermatophyta</taxon>
        <taxon>Magnoliopsida</taxon>
        <taxon>eudicotyledons</taxon>
        <taxon>Gunneridae</taxon>
        <taxon>Pentapetalae</taxon>
        <taxon>rosids</taxon>
        <taxon>fabids</taxon>
        <taxon>Fabales</taxon>
        <taxon>Fabaceae</taxon>
        <taxon>Papilionoideae</taxon>
        <taxon>50 kb inversion clade</taxon>
        <taxon>NPAAA clade</taxon>
        <taxon>indigoferoid/millettioid clade</taxon>
        <taxon>Phaseoleae</taxon>
        <taxon>Mucuna</taxon>
    </lineage>
</organism>
<evidence type="ECO:0000313" key="2">
    <source>
        <dbReference type="Proteomes" id="UP000257109"/>
    </source>
</evidence>
<dbReference type="PANTHER" id="PTHR35046:SF9">
    <property type="entry name" value="RNA-DIRECTED DNA POLYMERASE"/>
    <property type="match status" value="1"/>
</dbReference>
<protein>
    <recommendedName>
        <fullName evidence="3">Retrotransposon gag domain-containing protein</fullName>
    </recommendedName>
</protein>
<name>A0A371FBF5_MUCPR</name>
<dbReference type="PANTHER" id="PTHR35046">
    <property type="entry name" value="ZINC KNUCKLE (CCHC-TYPE) FAMILY PROTEIN"/>
    <property type="match status" value="1"/>
</dbReference>
<gene>
    <name evidence="1" type="ORF">CR513_44473</name>
</gene>
<comment type="caution">
    <text evidence="1">The sequence shown here is derived from an EMBL/GenBank/DDBJ whole genome shotgun (WGS) entry which is preliminary data.</text>
</comment>
<accession>A0A371FBF5</accession>
<feature type="non-terminal residue" evidence="1">
    <location>
        <position position="99"/>
    </location>
</feature>
<dbReference type="EMBL" id="QJKJ01009775">
    <property type="protein sequence ID" value="RDX75625.1"/>
    <property type="molecule type" value="Genomic_DNA"/>
</dbReference>
<proteinExistence type="predicted"/>
<dbReference type="OrthoDB" id="1731207at2759"/>
<dbReference type="AlphaFoldDB" id="A0A371FBF5"/>
<dbReference type="Proteomes" id="UP000257109">
    <property type="component" value="Unassembled WGS sequence"/>
</dbReference>
<sequence>MMRKKKMSISIEEIMKMKGEEKVNQDVTITWDQFVINKCRNGERSIRTWEDMKNLHKKLQCLTQGSMSVQDYYKEMGIAMIKANVEENREATMARSLEA</sequence>
<reference evidence="1" key="1">
    <citation type="submission" date="2018-05" db="EMBL/GenBank/DDBJ databases">
        <title>Draft genome of Mucuna pruriens seed.</title>
        <authorList>
            <person name="Nnadi N.E."/>
            <person name="Vos R."/>
            <person name="Hasami M.H."/>
            <person name="Devisetty U.K."/>
            <person name="Aguiy J.C."/>
        </authorList>
    </citation>
    <scope>NUCLEOTIDE SEQUENCE [LARGE SCALE GENOMIC DNA]</scope>
    <source>
        <strain evidence="1">JCA_2017</strain>
    </source>
</reference>
<keyword evidence="2" id="KW-1185">Reference proteome</keyword>
<evidence type="ECO:0008006" key="3">
    <source>
        <dbReference type="Google" id="ProtNLM"/>
    </source>
</evidence>
<evidence type="ECO:0000313" key="1">
    <source>
        <dbReference type="EMBL" id="RDX75625.1"/>
    </source>
</evidence>